<accession>A0AAD8I8M9</accession>
<dbReference type="Gene3D" id="3.30.160.60">
    <property type="entry name" value="Classic Zinc Finger"/>
    <property type="match status" value="1"/>
</dbReference>
<keyword evidence="4" id="KW-0862">Zinc</keyword>
<dbReference type="Pfam" id="PF13912">
    <property type="entry name" value="zf-C2H2_6"/>
    <property type="match status" value="1"/>
</dbReference>
<evidence type="ECO:0000256" key="3">
    <source>
        <dbReference type="ARBA" id="ARBA00022771"/>
    </source>
</evidence>
<dbReference type="GO" id="GO:0005634">
    <property type="term" value="C:nucleus"/>
    <property type="evidence" value="ECO:0007669"/>
    <property type="project" value="UniProtKB-SubCell"/>
</dbReference>
<keyword evidence="6" id="KW-0804">Transcription</keyword>
<comment type="subcellular location">
    <subcellularLocation>
        <location evidence="1">Nucleus</location>
    </subcellularLocation>
</comment>
<keyword evidence="5" id="KW-0805">Transcription regulation</keyword>
<keyword evidence="7" id="KW-0539">Nucleus</keyword>
<comment type="caution">
    <text evidence="11">The sequence shown here is derived from an EMBL/GenBank/DDBJ whole genome shotgun (WGS) entry which is preliminary data.</text>
</comment>
<organism evidence="11 12">
    <name type="scientific">Heracleum sosnowskyi</name>
    <dbReference type="NCBI Taxonomy" id="360622"/>
    <lineage>
        <taxon>Eukaryota</taxon>
        <taxon>Viridiplantae</taxon>
        <taxon>Streptophyta</taxon>
        <taxon>Embryophyta</taxon>
        <taxon>Tracheophyta</taxon>
        <taxon>Spermatophyta</taxon>
        <taxon>Magnoliopsida</taxon>
        <taxon>eudicotyledons</taxon>
        <taxon>Gunneridae</taxon>
        <taxon>Pentapetalae</taxon>
        <taxon>asterids</taxon>
        <taxon>campanulids</taxon>
        <taxon>Apiales</taxon>
        <taxon>Apiaceae</taxon>
        <taxon>Apioideae</taxon>
        <taxon>apioid superclade</taxon>
        <taxon>Tordylieae</taxon>
        <taxon>Tordyliinae</taxon>
        <taxon>Heracleum</taxon>
    </lineage>
</organism>
<gene>
    <name evidence="11" type="ORF">POM88_026632</name>
</gene>
<evidence type="ECO:0000256" key="2">
    <source>
        <dbReference type="ARBA" id="ARBA00022723"/>
    </source>
</evidence>
<dbReference type="Proteomes" id="UP001237642">
    <property type="component" value="Unassembled WGS sequence"/>
</dbReference>
<evidence type="ECO:0000256" key="8">
    <source>
        <dbReference type="PROSITE-ProRule" id="PRU00042"/>
    </source>
</evidence>
<evidence type="ECO:0000256" key="4">
    <source>
        <dbReference type="ARBA" id="ARBA00022833"/>
    </source>
</evidence>
<evidence type="ECO:0000256" key="9">
    <source>
        <dbReference type="SAM" id="MobiDB-lite"/>
    </source>
</evidence>
<feature type="region of interest" description="Disordered" evidence="9">
    <location>
        <begin position="72"/>
        <end position="103"/>
    </location>
</feature>
<dbReference type="InterPro" id="IPR052426">
    <property type="entry name" value="Plant_dev_regulator"/>
</dbReference>
<evidence type="ECO:0000256" key="6">
    <source>
        <dbReference type="ARBA" id="ARBA00023163"/>
    </source>
</evidence>
<evidence type="ECO:0000256" key="1">
    <source>
        <dbReference type="ARBA" id="ARBA00004123"/>
    </source>
</evidence>
<dbReference type="AlphaFoldDB" id="A0AAD8I8M9"/>
<evidence type="ECO:0000256" key="5">
    <source>
        <dbReference type="ARBA" id="ARBA00023015"/>
    </source>
</evidence>
<keyword evidence="3 8" id="KW-0863">Zinc-finger</keyword>
<dbReference type="InterPro" id="IPR013087">
    <property type="entry name" value="Znf_C2H2_type"/>
</dbReference>
<proteinExistence type="predicted"/>
<reference evidence="11" key="1">
    <citation type="submission" date="2023-02" db="EMBL/GenBank/DDBJ databases">
        <title>Genome of toxic invasive species Heracleum sosnowskyi carries increased number of genes despite the absence of recent whole-genome duplications.</title>
        <authorList>
            <person name="Schelkunov M."/>
            <person name="Shtratnikova V."/>
            <person name="Makarenko M."/>
            <person name="Klepikova A."/>
            <person name="Omelchenko D."/>
            <person name="Novikova G."/>
            <person name="Obukhova E."/>
            <person name="Bogdanov V."/>
            <person name="Penin A."/>
            <person name="Logacheva M."/>
        </authorList>
    </citation>
    <scope>NUCLEOTIDE SEQUENCE</scope>
    <source>
        <strain evidence="11">Hsosn_3</strain>
        <tissue evidence="11">Leaf</tissue>
    </source>
</reference>
<sequence>MDSSRQENVPDPSLIDNAGTGRSYECNFCKRGFTNAQALGGHMNIHRKEKAKASKLQGDILHRRSFSNPFFSDQESSKCSQGNYNQQFHFPLPNPSHSSYAGYQSDSNTVAASSKIMGSNLSLDMGSWWSSNDEANQARSTRDEEMEHEVLDLELRLGHDRKN</sequence>
<keyword evidence="12" id="KW-1185">Reference proteome</keyword>
<evidence type="ECO:0000256" key="7">
    <source>
        <dbReference type="ARBA" id="ARBA00023242"/>
    </source>
</evidence>
<protein>
    <submittedName>
        <fullName evidence="11">Transcriptional regulator SUPERMAN-like</fullName>
    </submittedName>
</protein>
<evidence type="ECO:0000259" key="10">
    <source>
        <dbReference type="PROSITE" id="PS50157"/>
    </source>
</evidence>
<feature type="domain" description="C2H2-type" evidence="10">
    <location>
        <begin position="24"/>
        <end position="51"/>
    </location>
</feature>
<keyword evidence="2" id="KW-0479">Metal-binding</keyword>
<dbReference type="SUPFAM" id="SSF57667">
    <property type="entry name" value="beta-beta-alpha zinc fingers"/>
    <property type="match status" value="1"/>
</dbReference>
<dbReference type="PROSITE" id="PS00028">
    <property type="entry name" value="ZINC_FINGER_C2H2_1"/>
    <property type="match status" value="1"/>
</dbReference>
<feature type="compositionally biased region" description="Polar residues" evidence="9">
    <location>
        <begin position="72"/>
        <end position="88"/>
    </location>
</feature>
<feature type="region of interest" description="Disordered" evidence="9">
    <location>
        <begin position="1"/>
        <end position="21"/>
    </location>
</feature>
<reference evidence="11" key="2">
    <citation type="submission" date="2023-05" db="EMBL/GenBank/DDBJ databases">
        <authorList>
            <person name="Schelkunov M.I."/>
        </authorList>
    </citation>
    <scope>NUCLEOTIDE SEQUENCE</scope>
    <source>
        <strain evidence="11">Hsosn_3</strain>
        <tissue evidence="11">Leaf</tissue>
    </source>
</reference>
<dbReference type="InterPro" id="IPR036236">
    <property type="entry name" value="Znf_C2H2_sf"/>
</dbReference>
<dbReference type="PROSITE" id="PS50157">
    <property type="entry name" value="ZINC_FINGER_C2H2_2"/>
    <property type="match status" value="1"/>
</dbReference>
<dbReference type="PANTHER" id="PTHR45801:SF117">
    <property type="entry name" value="OS07G0417400 PROTEIN"/>
    <property type="match status" value="1"/>
</dbReference>
<evidence type="ECO:0000313" key="11">
    <source>
        <dbReference type="EMBL" id="KAK1379888.1"/>
    </source>
</evidence>
<dbReference type="EMBL" id="JAUIZM010000006">
    <property type="protein sequence ID" value="KAK1379888.1"/>
    <property type="molecule type" value="Genomic_DNA"/>
</dbReference>
<dbReference type="PANTHER" id="PTHR45801">
    <property type="entry name" value="OS07G0101800 PROTEIN"/>
    <property type="match status" value="1"/>
</dbReference>
<evidence type="ECO:0000313" key="12">
    <source>
        <dbReference type="Proteomes" id="UP001237642"/>
    </source>
</evidence>
<name>A0AAD8I8M9_9APIA</name>
<dbReference type="GO" id="GO:0008270">
    <property type="term" value="F:zinc ion binding"/>
    <property type="evidence" value="ECO:0007669"/>
    <property type="project" value="UniProtKB-KW"/>
</dbReference>